<evidence type="ECO:0000313" key="3">
    <source>
        <dbReference type="Proteomes" id="UP000183287"/>
    </source>
</evidence>
<evidence type="ECO:0000259" key="1">
    <source>
        <dbReference type="Pfam" id="PF01797"/>
    </source>
</evidence>
<dbReference type="AlphaFoldDB" id="A0A1I4UGN5"/>
<keyword evidence="3" id="KW-1185">Reference proteome</keyword>
<name>A0A1I4UGN5_9PROT</name>
<dbReference type="Proteomes" id="UP000183287">
    <property type="component" value="Unassembled WGS sequence"/>
</dbReference>
<dbReference type="GO" id="GO:0006313">
    <property type="term" value="P:DNA transposition"/>
    <property type="evidence" value="ECO:0007669"/>
    <property type="project" value="InterPro"/>
</dbReference>
<sequence>MRLAEYKDNRIEEGHLMPDHAHMLISIPPKHAVSQVVGYIKDKSEIHLARVYGERKRNFVG</sequence>
<proteinExistence type="predicted"/>
<dbReference type="InterPro" id="IPR002686">
    <property type="entry name" value="Transposase_17"/>
</dbReference>
<dbReference type="GO" id="GO:0003677">
    <property type="term" value="F:DNA binding"/>
    <property type="evidence" value="ECO:0007669"/>
    <property type="project" value="InterPro"/>
</dbReference>
<dbReference type="EMBL" id="FOUB01000064">
    <property type="protein sequence ID" value="SFM87883.1"/>
    <property type="molecule type" value="Genomic_DNA"/>
</dbReference>
<organism evidence="2 3">
    <name type="scientific">Nitrosomonas communis</name>
    <dbReference type="NCBI Taxonomy" id="44574"/>
    <lineage>
        <taxon>Bacteria</taxon>
        <taxon>Pseudomonadati</taxon>
        <taxon>Pseudomonadota</taxon>
        <taxon>Betaproteobacteria</taxon>
        <taxon>Nitrosomonadales</taxon>
        <taxon>Nitrosomonadaceae</taxon>
        <taxon>Nitrosomonas</taxon>
    </lineage>
</organism>
<protein>
    <submittedName>
        <fullName evidence="2">Putative transposase</fullName>
    </submittedName>
</protein>
<evidence type="ECO:0000313" key="2">
    <source>
        <dbReference type="EMBL" id="SFM87883.1"/>
    </source>
</evidence>
<reference evidence="3" key="1">
    <citation type="submission" date="2016-10" db="EMBL/GenBank/DDBJ databases">
        <authorList>
            <person name="Varghese N."/>
            <person name="Submissions S."/>
        </authorList>
    </citation>
    <scope>NUCLEOTIDE SEQUENCE [LARGE SCALE GENOMIC DNA]</scope>
    <source>
        <strain evidence="3">Nm44</strain>
    </source>
</reference>
<gene>
    <name evidence="2" type="ORF">SAMN05421863_106416</name>
</gene>
<dbReference type="Gene3D" id="3.30.70.1290">
    <property type="entry name" value="Transposase IS200-like"/>
    <property type="match status" value="1"/>
</dbReference>
<dbReference type="GO" id="GO:0004803">
    <property type="term" value="F:transposase activity"/>
    <property type="evidence" value="ECO:0007669"/>
    <property type="project" value="InterPro"/>
</dbReference>
<dbReference type="Pfam" id="PF01797">
    <property type="entry name" value="Y1_Tnp"/>
    <property type="match status" value="1"/>
</dbReference>
<accession>A0A1I4UGN5</accession>
<dbReference type="SUPFAM" id="SSF143422">
    <property type="entry name" value="Transposase IS200-like"/>
    <property type="match status" value="1"/>
</dbReference>
<feature type="domain" description="Transposase IS200-like" evidence="1">
    <location>
        <begin position="3"/>
        <end position="59"/>
    </location>
</feature>
<dbReference type="InterPro" id="IPR036515">
    <property type="entry name" value="Transposase_17_sf"/>
</dbReference>